<gene>
    <name evidence="2" type="ORF">ES674_12155</name>
</gene>
<evidence type="ECO:0000256" key="1">
    <source>
        <dbReference type="SAM" id="SignalP"/>
    </source>
</evidence>
<dbReference type="EMBL" id="VSKK01000003">
    <property type="protein sequence ID" value="TYB76337.1"/>
    <property type="molecule type" value="Genomic_DNA"/>
</dbReference>
<feature type="signal peptide" evidence="1">
    <location>
        <begin position="1"/>
        <end position="22"/>
    </location>
</feature>
<protein>
    <recommendedName>
        <fullName evidence="4">DUF5103 domain-containing protein</fullName>
    </recommendedName>
</protein>
<keyword evidence="3" id="KW-1185">Reference proteome</keyword>
<sequence>MKFLSVAFLSCLSLCVSMCCTGEDDYNYSNTDVRNDSVIQIEDNVTDLQVDDTIYITTTLNNEQISTANNTVLLTNYLNMDSPDNFYYYYLNLYKETAYNTYSLIEISPEAIEVLEGNTSIDSQSLFVRCEFNNTAFINKFGIKLLEPGRYYLAGSKDYYNSGQELARISGNSFGTDYITIYSNIINSDSNGHYFFTVN</sequence>
<name>A0A5D0R448_9FLAO</name>
<dbReference type="AlphaFoldDB" id="A0A5D0R448"/>
<organism evidence="2 3">
    <name type="scientific">Bizionia myxarmorum</name>
    <dbReference type="NCBI Taxonomy" id="291186"/>
    <lineage>
        <taxon>Bacteria</taxon>
        <taxon>Pseudomonadati</taxon>
        <taxon>Bacteroidota</taxon>
        <taxon>Flavobacteriia</taxon>
        <taxon>Flavobacteriales</taxon>
        <taxon>Flavobacteriaceae</taxon>
        <taxon>Bizionia</taxon>
    </lineage>
</organism>
<evidence type="ECO:0008006" key="4">
    <source>
        <dbReference type="Google" id="ProtNLM"/>
    </source>
</evidence>
<feature type="chain" id="PRO_5022775068" description="DUF5103 domain-containing protein" evidence="1">
    <location>
        <begin position="23"/>
        <end position="199"/>
    </location>
</feature>
<evidence type="ECO:0000313" key="3">
    <source>
        <dbReference type="Proteomes" id="UP000323720"/>
    </source>
</evidence>
<comment type="caution">
    <text evidence="2">The sequence shown here is derived from an EMBL/GenBank/DDBJ whole genome shotgun (WGS) entry which is preliminary data.</text>
</comment>
<dbReference type="Proteomes" id="UP000323720">
    <property type="component" value="Unassembled WGS sequence"/>
</dbReference>
<dbReference type="RefSeq" id="WP_148404345.1">
    <property type="nucleotide sequence ID" value="NZ_VSKK01000003.1"/>
</dbReference>
<evidence type="ECO:0000313" key="2">
    <source>
        <dbReference type="EMBL" id="TYB76337.1"/>
    </source>
</evidence>
<accession>A0A5D0R448</accession>
<dbReference type="OrthoDB" id="1447180at2"/>
<proteinExistence type="predicted"/>
<reference evidence="2 3" key="1">
    <citation type="submission" date="2019-08" db="EMBL/GenBank/DDBJ databases">
        <title>Genomes of Antarctic Bizionia species.</title>
        <authorList>
            <person name="Bowman J.P."/>
        </authorList>
    </citation>
    <scope>NUCLEOTIDE SEQUENCE [LARGE SCALE GENOMIC DNA]</scope>
    <source>
        <strain evidence="2 3">ADA-4</strain>
    </source>
</reference>
<keyword evidence="1" id="KW-0732">Signal</keyword>